<evidence type="ECO:0000313" key="9">
    <source>
        <dbReference type="EMBL" id="KUK44433.1"/>
    </source>
</evidence>
<dbReference type="Pfam" id="PF01958">
    <property type="entry name" value="Asp_DH_C"/>
    <property type="match status" value="1"/>
</dbReference>
<evidence type="ECO:0000313" key="11">
    <source>
        <dbReference type="Proteomes" id="UP000053961"/>
    </source>
</evidence>
<gene>
    <name evidence="6" type="primary">nadX</name>
    <name evidence="9" type="ORF">XD72_1178</name>
    <name evidence="10" type="ORF">XE07_1363</name>
</gene>
<dbReference type="UniPathway" id="UPA00253">
    <property type="reaction ID" value="UER00456"/>
</dbReference>
<dbReference type="GO" id="GO:0050661">
    <property type="term" value="F:NADP binding"/>
    <property type="evidence" value="ECO:0007669"/>
    <property type="project" value="UniProtKB-UniRule"/>
</dbReference>
<feature type="domain" description="Aspartate/homoserine dehydrogenase NAD-binding" evidence="8">
    <location>
        <begin position="9"/>
        <end position="121"/>
    </location>
</feature>
<protein>
    <recommendedName>
        <fullName evidence="6">L-aspartate dehydrogenase</fullName>
        <ecNumber evidence="6">1.4.1.21</ecNumber>
    </recommendedName>
</protein>
<comment type="catalytic activity">
    <reaction evidence="6">
        <text>L-aspartate + NADP(+) + H2O = oxaloacetate + NH4(+) + NADPH + H(+)</text>
        <dbReference type="Rhea" id="RHEA:11784"/>
        <dbReference type="ChEBI" id="CHEBI:15377"/>
        <dbReference type="ChEBI" id="CHEBI:15378"/>
        <dbReference type="ChEBI" id="CHEBI:16452"/>
        <dbReference type="ChEBI" id="CHEBI:28938"/>
        <dbReference type="ChEBI" id="CHEBI:29991"/>
        <dbReference type="ChEBI" id="CHEBI:57783"/>
        <dbReference type="ChEBI" id="CHEBI:58349"/>
        <dbReference type="EC" id="1.4.1.21"/>
    </reaction>
</comment>
<comment type="similarity">
    <text evidence="1 6">Belongs to the L-aspartate dehydrogenase family.</text>
</comment>
<evidence type="ECO:0000256" key="5">
    <source>
        <dbReference type="ARBA" id="ARBA00023027"/>
    </source>
</evidence>
<dbReference type="EC" id="1.4.1.21" evidence="6"/>
<feature type="binding site" evidence="6">
    <location>
        <position position="124"/>
    </location>
    <ligand>
        <name>NAD(+)</name>
        <dbReference type="ChEBI" id="CHEBI:57540"/>
    </ligand>
</feature>
<accession>A0A101IIX7</accession>
<dbReference type="GO" id="GO:0009435">
    <property type="term" value="P:NAD+ biosynthetic process"/>
    <property type="evidence" value="ECO:0007669"/>
    <property type="project" value="UniProtKB-UniRule"/>
</dbReference>
<evidence type="ECO:0000256" key="6">
    <source>
        <dbReference type="HAMAP-Rule" id="MF_01265"/>
    </source>
</evidence>
<dbReference type="AlphaFoldDB" id="A0A101IIX7"/>
<reference evidence="10" key="1">
    <citation type="journal article" date="2015" name="MBio">
        <title>Genome-resolved metagenomic analysis reveals roles for candidate phyla and other microbial community members in biogeochemical transformations in oil reservoirs.</title>
        <authorList>
            <person name="Hu P."/>
            <person name="Tom L."/>
            <person name="Singh A."/>
            <person name="Thomas B.C."/>
            <person name="Baker B.J."/>
            <person name="Piceno Y.M."/>
            <person name="Andersen G.L."/>
            <person name="Banfield J.F."/>
        </authorList>
    </citation>
    <scope>NUCLEOTIDE SEQUENCE [LARGE SCALE GENOMIC DNA]</scope>
    <source>
        <strain evidence="10">56_747</strain>
    </source>
</reference>
<dbReference type="SUPFAM" id="SSF55347">
    <property type="entry name" value="Glyceraldehyde-3-phosphate dehydrogenase-like, C-terminal domain"/>
    <property type="match status" value="1"/>
</dbReference>
<sequence>MVLKIGLVGCGAIGTEIAMAIDRGDIGAELVAVFDRNEDRAGELIKCLKAQPMLSDLEDLVERSEIVVEAASQRAVMEVAKATLERGRDLMIMSVGALLDRYVYRMVENLARENGCRVYIPSGAISGLDGLKSAGAGKIDIVTLTTTKNPKGFKGAPYVEDMKIDLDAISEPTVIFEGPAEEAVKAFPANVNVAATLSLTARGLRVMVKIVADPKIDVNVHQISAEGDFGRITTRVENVPSPRNPKTSYLAALSAIATLRSMAEPIKIGT</sequence>
<evidence type="ECO:0000256" key="4">
    <source>
        <dbReference type="ARBA" id="ARBA00023002"/>
    </source>
</evidence>
<dbReference type="GO" id="GO:0051287">
    <property type="term" value="F:NAD binding"/>
    <property type="evidence" value="ECO:0007669"/>
    <property type="project" value="UniProtKB-UniRule"/>
</dbReference>
<comment type="function">
    <text evidence="6">Specifically catalyzes the NAD or NADP-dependent dehydrogenation of L-aspartate to iminoaspartate.</text>
</comment>
<dbReference type="NCBIfam" id="NF009829">
    <property type="entry name" value="PRK13303.1-4"/>
    <property type="match status" value="1"/>
</dbReference>
<keyword evidence="5 6" id="KW-0520">NAD</keyword>
<comment type="catalytic activity">
    <reaction evidence="6">
        <text>L-aspartate + NAD(+) + H2O = oxaloacetate + NH4(+) + NADH + H(+)</text>
        <dbReference type="Rhea" id="RHEA:11788"/>
        <dbReference type="ChEBI" id="CHEBI:15377"/>
        <dbReference type="ChEBI" id="CHEBI:15378"/>
        <dbReference type="ChEBI" id="CHEBI:16452"/>
        <dbReference type="ChEBI" id="CHEBI:28938"/>
        <dbReference type="ChEBI" id="CHEBI:29991"/>
        <dbReference type="ChEBI" id="CHEBI:57540"/>
        <dbReference type="ChEBI" id="CHEBI:57945"/>
        <dbReference type="EC" id="1.4.1.21"/>
    </reaction>
</comment>
<feature type="active site" evidence="6">
    <location>
        <position position="221"/>
    </location>
</feature>
<dbReference type="InterPro" id="IPR022487">
    <property type="entry name" value="Asp_DH_arc"/>
</dbReference>
<dbReference type="InterPro" id="IPR011182">
    <property type="entry name" value="L-Asp_DH"/>
</dbReference>
<evidence type="ECO:0000256" key="3">
    <source>
        <dbReference type="ARBA" id="ARBA00022857"/>
    </source>
</evidence>
<organism evidence="10 11">
    <name type="scientific">Methanothrix harundinacea</name>
    <dbReference type="NCBI Taxonomy" id="301375"/>
    <lineage>
        <taxon>Archaea</taxon>
        <taxon>Methanobacteriati</taxon>
        <taxon>Methanobacteriota</taxon>
        <taxon>Stenosarchaea group</taxon>
        <taxon>Methanomicrobia</taxon>
        <taxon>Methanotrichales</taxon>
        <taxon>Methanotrichaceae</taxon>
        <taxon>Methanothrix</taxon>
    </lineage>
</organism>
<evidence type="ECO:0000313" key="10">
    <source>
        <dbReference type="EMBL" id="KUK96091.1"/>
    </source>
</evidence>
<evidence type="ECO:0000256" key="1">
    <source>
        <dbReference type="ARBA" id="ARBA00008331"/>
    </source>
</evidence>
<proteinExistence type="inferred from homology"/>
<dbReference type="Pfam" id="PF03447">
    <property type="entry name" value="NAD_binding_3"/>
    <property type="match status" value="1"/>
</dbReference>
<dbReference type="PATRIC" id="fig|301375.6.peg.440"/>
<dbReference type="Gene3D" id="3.30.360.10">
    <property type="entry name" value="Dihydrodipicolinate Reductase, domain 2"/>
    <property type="match status" value="1"/>
</dbReference>
<dbReference type="Proteomes" id="UP000057043">
    <property type="component" value="Unassembled WGS sequence"/>
</dbReference>
<dbReference type="PIRSF" id="PIRSF005227">
    <property type="entry name" value="Asp_dh_NAD_syn"/>
    <property type="match status" value="1"/>
</dbReference>
<dbReference type="InterPro" id="IPR005106">
    <property type="entry name" value="Asp/hSer_DH_NAD-bd"/>
</dbReference>
<dbReference type="EMBL" id="LGFT01000025">
    <property type="protein sequence ID" value="KUK44433.1"/>
    <property type="molecule type" value="Genomic_DNA"/>
</dbReference>
<dbReference type="Proteomes" id="UP000053961">
    <property type="component" value="Unassembled WGS sequence"/>
</dbReference>
<keyword evidence="2 6" id="KW-0662">Pyridine nucleotide biosynthesis</keyword>
<dbReference type="GO" id="GO:0016639">
    <property type="term" value="F:oxidoreductase activity, acting on the CH-NH2 group of donors, NAD or NADP as acceptor"/>
    <property type="evidence" value="ECO:0007669"/>
    <property type="project" value="UniProtKB-UniRule"/>
</dbReference>
<feature type="binding site" evidence="6">
    <location>
        <position position="192"/>
    </location>
    <ligand>
        <name>NAD(+)</name>
        <dbReference type="ChEBI" id="CHEBI:57540"/>
    </ligand>
</feature>
<dbReference type="SUPFAM" id="SSF51735">
    <property type="entry name" value="NAD(P)-binding Rossmann-fold domains"/>
    <property type="match status" value="1"/>
</dbReference>
<keyword evidence="4 6" id="KW-0560">Oxidoreductase</keyword>
<dbReference type="PANTHER" id="PTHR31873">
    <property type="entry name" value="L-ASPARTATE DEHYDROGENASE-RELATED"/>
    <property type="match status" value="1"/>
</dbReference>
<name>A0A101IIX7_9EURY</name>
<dbReference type="InterPro" id="IPR002811">
    <property type="entry name" value="Asp_DH"/>
</dbReference>
<evidence type="ECO:0000256" key="2">
    <source>
        <dbReference type="ARBA" id="ARBA00022642"/>
    </source>
</evidence>
<dbReference type="NCBIfam" id="NF009830">
    <property type="entry name" value="PRK13304.1"/>
    <property type="match status" value="1"/>
</dbReference>
<comment type="pathway">
    <text evidence="6">Cofactor biosynthesis; NAD(+) biosynthesis; iminoaspartate from L-aspartate (dehydrogenase route): step 1/1.</text>
</comment>
<dbReference type="HAMAP" id="MF_01265">
    <property type="entry name" value="NadX"/>
    <property type="match status" value="1"/>
</dbReference>
<dbReference type="InterPro" id="IPR036291">
    <property type="entry name" value="NAD(P)-bd_dom_sf"/>
</dbReference>
<evidence type="ECO:0000259" key="7">
    <source>
        <dbReference type="Pfam" id="PF01958"/>
    </source>
</evidence>
<evidence type="ECO:0000259" key="8">
    <source>
        <dbReference type="Pfam" id="PF03447"/>
    </source>
</evidence>
<dbReference type="Gene3D" id="3.40.50.720">
    <property type="entry name" value="NAD(P)-binding Rossmann-like Domain"/>
    <property type="match status" value="1"/>
</dbReference>
<keyword evidence="3 6" id="KW-0521">NADP</keyword>
<evidence type="ECO:0000313" key="12">
    <source>
        <dbReference type="Proteomes" id="UP000057043"/>
    </source>
</evidence>
<dbReference type="PANTHER" id="PTHR31873:SF6">
    <property type="entry name" value="ASPARTATE DEHYDROGENASE DOMAIN-CONTAINING PROTEIN"/>
    <property type="match status" value="1"/>
</dbReference>
<dbReference type="NCBIfam" id="NF009828">
    <property type="entry name" value="PRK13303.1-3"/>
    <property type="match status" value="1"/>
</dbReference>
<dbReference type="InterPro" id="IPR020626">
    <property type="entry name" value="Asp_DH_prok"/>
</dbReference>
<dbReference type="EMBL" id="LGHB01000020">
    <property type="protein sequence ID" value="KUK96091.1"/>
    <property type="molecule type" value="Genomic_DNA"/>
</dbReference>
<comment type="caution">
    <text evidence="10">The sequence shown here is derived from an EMBL/GenBank/DDBJ whole genome shotgun (WGS) entry which is preliminary data.</text>
</comment>
<reference evidence="11 12" key="2">
    <citation type="journal article" date="2015" name="MBio">
        <title>Genome-Resolved Metagenomic Analysis Reveals Roles for Candidate Phyla and Other Microbial Community Members in Biogeochemical Transformations in Oil Reservoirs.</title>
        <authorList>
            <person name="Hu P."/>
            <person name="Tom L."/>
            <person name="Singh A."/>
            <person name="Thomas B.C."/>
            <person name="Baker B.J."/>
            <person name="Piceno Y.M."/>
            <person name="Andersen G.L."/>
            <person name="Banfield J.F."/>
        </authorList>
    </citation>
    <scope>NUCLEOTIDE SEQUENCE [LARGE SCALE GENOMIC DNA]</scope>
    <source>
        <strain evidence="9">57_489</strain>
    </source>
</reference>
<comment type="miscellaneous">
    <text evidence="6">The iminoaspartate product is unstable in aqueous solution and can decompose to oxaloacetate and ammonia.</text>
</comment>
<dbReference type="NCBIfam" id="TIGR03855">
    <property type="entry name" value="NAD_NadX"/>
    <property type="match status" value="1"/>
</dbReference>
<dbReference type="GO" id="GO:0033735">
    <property type="term" value="F:aspartate dehydrogenase [NAD(P)+] activity"/>
    <property type="evidence" value="ECO:0007669"/>
    <property type="project" value="UniProtKB-EC"/>
</dbReference>
<feature type="domain" description="Aspartate dehydrogenase" evidence="7">
    <location>
        <begin position="170"/>
        <end position="256"/>
    </location>
</feature>